<dbReference type="SUPFAM" id="SSF53474">
    <property type="entry name" value="alpha/beta-Hydrolases"/>
    <property type="match status" value="1"/>
</dbReference>
<keyword evidence="3" id="KW-1185">Reference proteome</keyword>
<accession>W6JU20</accession>
<dbReference type="Gene3D" id="3.40.50.1820">
    <property type="entry name" value="alpha/beta hydrolase"/>
    <property type="match status" value="1"/>
</dbReference>
<gene>
    <name evidence="2" type="ORF">BN11_1200013</name>
</gene>
<evidence type="ECO:0000256" key="1">
    <source>
        <dbReference type="SAM" id="SignalP"/>
    </source>
</evidence>
<name>W6JU20_9MICO</name>
<feature type="signal peptide" evidence="1">
    <location>
        <begin position="1"/>
        <end position="23"/>
    </location>
</feature>
<dbReference type="STRING" id="1193182.BN11_1200013"/>
<evidence type="ECO:0000313" key="2">
    <source>
        <dbReference type="EMBL" id="CCH71935.1"/>
    </source>
</evidence>
<comment type="caution">
    <text evidence="2">The sequence shown here is derived from an EMBL/GenBank/DDBJ whole genome shotgun (WGS) entry which is preliminary data.</text>
</comment>
<protein>
    <recommendedName>
        <fullName evidence="4">Trehalose O-mycolyltransferase</fullName>
    </recommendedName>
</protein>
<dbReference type="InterPro" id="IPR029058">
    <property type="entry name" value="AB_hydrolase_fold"/>
</dbReference>
<dbReference type="Pfam" id="PF00756">
    <property type="entry name" value="Esterase"/>
    <property type="match status" value="1"/>
</dbReference>
<dbReference type="OrthoDB" id="3210113at2"/>
<dbReference type="InterPro" id="IPR000801">
    <property type="entry name" value="Esterase-like"/>
</dbReference>
<dbReference type="RefSeq" id="WP_157044058.1">
    <property type="nucleotide sequence ID" value="NZ_HG764815.1"/>
</dbReference>
<organism evidence="2 3">
    <name type="scientific">Nostocoides australiense Ben110</name>
    <dbReference type="NCBI Taxonomy" id="1193182"/>
    <lineage>
        <taxon>Bacteria</taxon>
        <taxon>Bacillati</taxon>
        <taxon>Actinomycetota</taxon>
        <taxon>Actinomycetes</taxon>
        <taxon>Micrococcales</taxon>
        <taxon>Intrasporangiaceae</taxon>
        <taxon>Nostocoides</taxon>
    </lineage>
</organism>
<dbReference type="Proteomes" id="UP000035763">
    <property type="component" value="Unassembled WGS sequence"/>
</dbReference>
<dbReference type="AlphaFoldDB" id="W6JU20"/>
<reference evidence="2 3" key="1">
    <citation type="journal article" date="2013" name="ISME J.">
        <title>A metabolic model for members of the genus Tetrasphaera involved in enhanced biological phosphorus removal.</title>
        <authorList>
            <person name="Kristiansen R."/>
            <person name="Nguyen H.T.T."/>
            <person name="Saunders A.M."/>
            <person name="Nielsen J.L."/>
            <person name="Wimmer R."/>
            <person name="Le V.Q."/>
            <person name="McIlroy S.J."/>
            <person name="Petrovski S."/>
            <person name="Seviour R.J."/>
            <person name="Calteau A."/>
            <person name="Nielsen K.L."/>
            <person name="Nielsen P.H."/>
        </authorList>
    </citation>
    <scope>NUCLEOTIDE SEQUENCE [LARGE SCALE GENOMIC DNA]</scope>
    <source>
        <strain evidence="2 3">Ben110</strain>
    </source>
</reference>
<proteinExistence type="predicted"/>
<evidence type="ECO:0008006" key="4">
    <source>
        <dbReference type="Google" id="ProtNLM"/>
    </source>
</evidence>
<feature type="chain" id="PRO_5038484865" description="Trehalose O-mycolyltransferase" evidence="1">
    <location>
        <begin position="24"/>
        <end position="271"/>
    </location>
</feature>
<sequence>MSRGGRPVARRTLLLGAAAAATASCDLSISTSGSATTHAHSHRMDGTLTSVHLAPEESAWSLLMPMGKGSRALVIGLHGKGSNGPEMMDMLALDEHVARTELAVATISGGDTYWHKRRSGVDAGAMVMQDFLPLMRSYAKIPESTSLGFLGFSMGGYGSLLLASAMKPATVLGVVAQSAALWTDPGDSAEGAFDDREDFVAHDVFRRAKALSRIPIRLDCGTDDPFIAANRAFARDIVPHAVTNFDAGGHTGDYWRSHAGADLDWLAAQLS</sequence>
<keyword evidence="1" id="KW-0732">Signal</keyword>
<evidence type="ECO:0000313" key="3">
    <source>
        <dbReference type="Proteomes" id="UP000035763"/>
    </source>
</evidence>
<dbReference type="EMBL" id="CAJA01000025">
    <property type="protein sequence ID" value="CCH71935.1"/>
    <property type="molecule type" value="Genomic_DNA"/>
</dbReference>
<dbReference type="InterPro" id="IPR050583">
    <property type="entry name" value="Mycobacterial_A85_antigen"/>
</dbReference>
<dbReference type="PANTHER" id="PTHR48098:SF1">
    <property type="entry name" value="DIACYLGLYCEROL ACYLTRANSFERASE_MYCOLYLTRANSFERASE AG85A"/>
    <property type="match status" value="1"/>
</dbReference>
<dbReference type="GO" id="GO:0016747">
    <property type="term" value="F:acyltransferase activity, transferring groups other than amino-acyl groups"/>
    <property type="evidence" value="ECO:0007669"/>
    <property type="project" value="TreeGrafter"/>
</dbReference>
<dbReference type="PROSITE" id="PS51257">
    <property type="entry name" value="PROKAR_LIPOPROTEIN"/>
    <property type="match status" value="1"/>
</dbReference>
<dbReference type="PANTHER" id="PTHR48098">
    <property type="entry name" value="ENTEROCHELIN ESTERASE-RELATED"/>
    <property type="match status" value="1"/>
</dbReference>